<feature type="region of interest" description="Disordered" evidence="6">
    <location>
        <begin position="188"/>
        <end position="283"/>
    </location>
</feature>
<dbReference type="SUPFAM" id="SSF47459">
    <property type="entry name" value="HLH, helix-loop-helix DNA-binding domain"/>
    <property type="match status" value="1"/>
</dbReference>
<dbReference type="InterPro" id="IPR036638">
    <property type="entry name" value="HLH_DNA-bd_sf"/>
</dbReference>
<proteinExistence type="predicted"/>
<dbReference type="GO" id="GO:0000981">
    <property type="term" value="F:DNA-binding transcription factor activity, RNA polymerase II-specific"/>
    <property type="evidence" value="ECO:0007669"/>
    <property type="project" value="TreeGrafter"/>
</dbReference>
<feature type="signal peptide" evidence="7">
    <location>
        <begin position="1"/>
        <end position="18"/>
    </location>
</feature>
<keyword evidence="3" id="KW-0238">DNA-binding</keyword>
<dbReference type="GO" id="GO:0000978">
    <property type="term" value="F:RNA polymerase II cis-regulatory region sequence-specific DNA binding"/>
    <property type="evidence" value="ECO:0007669"/>
    <property type="project" value="TreeGrafter"/>
</dbReference>
<dbReference type="PANTHER" id="PTHR16223">
    <property type="entry name" value="TRANSCRIPTION FACTOR BHLH83-RELATED"/>
    <property type="match status" value="1"/>
</dbReference>
<evidence type="ECO:0000256" key="6">
    <source>
        <dbReference type="SAM" id="MobiDB-lite"/>
    </source>
</evidence>
<feature type="non-terminal residue" evidence="9">
    <location>
        <position position="1"/>
    </location>
</feature>
<keyword evidence="10" id="KW-1185">Reference proteome</keyword>
<dbReference type="InterPro" id="IPR011598">
    <property type="entry name" value="bHLH_dom"/>
</dbReference>
<feature type="compositionally biased region" description="Basic residues" evidence="6">
    <location>
        <begin position="220"/>
        <end position="229"/>
    </location>
</feature>
<dbReference type="GO" id="GO:0048766">
    <property type="term" value="P:root hair initiation"/>
    <property type="evidence" value="ECO:0007669"/>
    <property type="project" value="UniProtKB-ARBA"/>
</dbReference>
<comment type="caution">
    <text evidence="9">The sequence shown here is derived from an EMBL/GenBank/DDBJ whole genome shotgun (WGS) entry which is preliminary data.</text>
</comment>
<name>A0A7J7HFZ3_CAMSI</name>
<evidence type="ECO:0000256" key="4">
    <source>
        <dbReference type="ARBA" id="ARBA00023163"/>
    </source>
</evidence>
<dbReference type="AlphaFoldDB" id="A0A7J7HFZ3"/>
<dbReference type="Pfam" id="PF00010">
    <property type="entry name" value="HLH"/>
    <property type="match status" value="1"/>
</dbReference>
<feature type="chain" id="PRO_5029578196" description="BHLH domain-containing protein" evidence="7">
    <location>
        <begin position="19"/>
        <end position="384"/>
    </location>
</feature>
<dbReference type="SMART" id="SM00353">
    <property type="entry name" value="HLH"/>
    <property type="match status" value="1"/>
</dbReference>
<dbReference type="GO" id="GO:0005634">
    <property type="term" value="C:nucleus"/>
    <property type="evidence" value="ECO:0007669"/>
    <property type="project" value="UniProtKB-SubCell"/>
</dbReference>
<evidence type="ECO:0000313" key="10">
    <source>
        <dbReference type="Proteomes" id="UP000593564"/>
    </source>
</evidence>
<feature type="compositionally biased region" description="Low complexity" evidence="6">
    <location>
        <begin position="234"/>
        <end position="243"/>
    </location>
</feature>
<feature type="domain" description="BHLH" evidence="8">
    <location>
        <begin position="300"/>
        <end position="349"/>
    </location>
</feature>
<dbReference type="CDD" id="cd11454">
    <property type="entry name" value="bHLH_AtIND_like"/>
    <property type="match status" value="1"/>
</dbReference>
<reference evidence="9 10" key="2">
    <citation type="submission" date="2020-07" db="EMBL/GenBank/DDBJ databases">
        <title>Genome assembly of wild tea tree DASZ reveals pedigree and selection history of tea varieties.</title>
        <authorList>
            <person name="Zhang W."/>
        </authorList>
    </citation>
    <scope>NUCLEOTIDE SEQUENCE [LARGE SCALE GENOMIC DNA]</scope>
    <source>
        <strain evidence="10">cv. G240</strain>
        <tissue evidence="9">Leaf</tissue>
    </source>
</reference>
<feature type="compositionally biased region" description="Polar residues" evidence="6">
    <location>
        <begin position="251"/>
        <end position="272"/>
    </location>
</feature>
<evidence type="ECO:0000256" key="2">
    <source>
        <dbReference type="ARBA" id="ARBA00023015"/>
    </source>
</evidence>
<evidence type="ECO:0000256" key="5">
    <source>
        <dbReference type="ARBA" id="ARBA00023242"/>
    </source>
</evidence>
<dbReference type="GO" id="GO:0046983">
    <property type="term" value="F:protein dimerization activity"/>
    <property type="evidence" value="ECO:0007669"/>
    <property type="project" value="InterPro"/>
</dbReference>
<evidence type="ECO:0000256" key="1">
    <source>
        <dbReference type="ARBA" id="ARBA00004123"/>
    </source>
</evidence>
<keyword evidence="5" id="KW-0539">Nucleus</keyword>
<sequence length="384" mass="42530">ALIFKLCTFRFFCRGVRGSVLCGLRFDFDPPASMRFGKKSTRNRPQCGLRFVRIGFANVWAGAGGMHCSEEEDFMAQLLGNCSLPNELPGISSFGVPTESAMNFSVMYSSSDNSINPNVHSFSQESSYNYQYQELSDHSHQFWAMNDSSMSIDFHTGEDRNTGSPVEVYTDNLMEGDDEIIREPEMAAVPETSSEEKSDSLQPENSSKKRSRVSGDVQRKRNVKSRKNQKVVSGNNNNEDNNNNGGGINNQASSSCCSEDAQYSNGSQEQQNGGMTTSSSSKGAAATLNLNGKSRASRGSATDPQSLYARKRRERINERLKILQNLVPNGTKVDISTMLEEAVQYVKFLQLQIKLLSSDDLWMYAPIAYNGMDIGLDLKIPSPR</sequence>
<protein>
    <recommendedName>
        <fullName evidence="8">BHLH domain-containing protein</fullName>
    </recommendedName>
</protein>
<keyword evidence="7" id="KW-0732">Signal</keyword>
<keyword evidence="4" id="KW-0804">Transcription</keyword>
<dbReference type="Gene3D" id="4.10.280.10">
    <property type="entry name" value="Helix-loop-helix DNA-binding domain"/>
    <property type="match status" value="1"/>
</dbReference>
<gene>
    <name evidence="9" type="ORF">HYC85_009774</name>
</gene>
<dbReference type="EMBL" id="JACBKZ010000004">
    <property type="protein sequence ID" value="KAF5951830.1"/>
    <property type="molecule type" value="Genomic_DNA"/>
</dbReference>
<dbReference type="FunFam" id="4.10.280.10:FF:000022">
    <property type="entry name" value="Basic helix-loop-helix transcription factor"/>
    <property type="match status" value="1"/>
</dbReference>
<evidence type="ECO:0000313" key="9">
    <source>
        <dbReference type="EMBL" id="KAF5951830.1"/>
    </source>
</evidence>
<evidence type="ECO:0000259" key="8">
    <source>
        <dbReference type="PROSITE" id="PS50888"/>
    </source>
</evidence>
<accession>A0A7J7HFZ3</accession>
<dbReference type="InterPro" id="IPR045843">
    <property type="entry name" value="IND-like"/>
</dbReference>
<reference evidence="10" key="1">
    <citation type="journal article" date="2020" name="Nat. Commun.">
        <title>Genome assembly of wild tea tree DASZ reveals pedigree and selection history of tea varieties.</title>
        <authorList>
            <person name="Zhang W."/>
            <person name="Zhang Y."/>
            <person name="Qiu H."/>
            <person name="Guo Y."/>
            <person name="Wan H."/>
            <person name="Zhang X."/>
            <person name="Scossa F."/>
            <person name="Alseekh S."/>
            <person name="Zhang Q."/>
            <person name="Wang P."/>
            <person name="Xu L."/>
            <person name="Schmidt M.H."/>
            <person name="Jia X."/>
            <person name="Li D."/>
            <person name="Zhu A."/>
            <person name="Guo F."/>
            <person name="Chen W."/>
            <person name="Ni D."/>
            <person name="Usadel B."/>
            <person name="Fernie A.R."/>
            <person name="Wen W."/>
        </authorList>
    </citation>
    <scope>NUCLEOTIDE SEQUENCE [LARGE SCALE GENOMIC DNA]</scope>
    <source>
        <strain evidence="10">cv. G240</strain>
    </source>
</reference>
<evidence type="ECO:0000256" key="7">
    <source>
        <dbReference type="SAM" id="SignalP"/>
    </source>
</evidence>
<dbReference type="PANTHER" id="PTHR16223:SF274">
    <property type="entry name" value="TRANSCRIPTION FACTOR BHLH84"/>
    <property type="match status" value="1"/>
</dbReference>
<comment type="subcellular location">
    <subcellularLocation>
        <location evidence="1">Nucleus</location>
    </subcellularLocation>
</comment>
<dbReference type="Proteomes" id="UP000593564">
    <property type="component" value="Unassembled WGS sequence"/>
</dbReference>
<dbReference type="PROSITE" id="PS50888">
    <property type="entry name" value="BHLH"/>
    <property type="match status" value="1"/>
</dbReference>
<keyword evidence="2" id="KW-0805">Transcription regulation</keyword>
<evidence type="ECO:0000256" key="3">
    <source>
        <dbReference type="ARBA" id="ARBA00023125"/>
    </source>
</evidence>
<feature type="compositionally biased region" description="Low complexity" evidence="6">
    <location>
        <begin position="273"/>
        <end position="283"/>
    </location>
</feature>
<organism evidence="9 10">
    <name type="scientific">Camellia sinensis</name>
    <name type="common">Tea plant</name>
    <name type="synonym">Thea sinensis</name>
    <dbReference type="NCBI Taxonomy" id="4442"/>
    <lineage>
        <taxon>Eukaryota</taxon>
        <taxon>Viridiplantae</taxon>
        <taxon>Streptophyta</taxon>
        <taxon>Embryophyta</taxon>
        <taxon>Tracheophyta</taxon>
        <taxon>Spermatophyta</taxon>
        <taxon>Magnoliopsida</taxon>
        <taxon>eudicotyledons</taxon>
        <taxon>Gunneridae</taxon>
        <taxon>Pentapetalae</taxon>
        <taxon>asterids</taxon>
        <taxon>Ericales</taxon>
        <taxon>Theaceae</taxon>
        <taxon>Camellia</taxon>
    </lineage>
</organism>